<sequence>MFEALQEQIQNLTQLVMQATNNRHCGDESDHESDHIRDAENEINDLVHISEFDGEMELDAILNWIENIESYFDWKDMLEERNMKFVGAKLRGPASTW</sequence>
<dbReference type="EMBL" id="CAUOFW020010357">
    <property type="protein sequence ID" value="CAK9188198.1"/>
    <property type="molecule type" value="Genomic_DNA"/>
</dbReference>
<keyword evidence="2" id="KW-1185">Reference proteome</keyword>
<accession>A0ABC8V4F8</accession>
<gene>
    <name evidence="1" type="ORF">ILEXP_LOCUS58849</name>
</gene>
<evidence type="ECO:0008006" key="3">
    <source>
        <dbReference type="Google" id="ProtNLM"/>
    </source>
</evidence>
<organism evidence="1 2">
    <name type="scientific">Ilex paraguariensis</name>
    <name type="common">yerba mate</name>
    <dbReference type="NCBI Taxonomy" id="185542"/>
    <lineage>
        <taxon>Eukaryota</taxon>
        <taxon>Viridiplantae</taxon>
        <taxon>Streptophyta</taxon>
        <taxon>Embryophyta</taxon>
        <taxon>Tracheophyta</taxon>
        <taxon>Spermatophyta</taxon>
        <taxon>Magnoliopsida</taxon>
        <taxon>eudicotyledons</taxon>
        <taxon>Gunneridae</taxon>
        <taxon>Pentapetalae</taxon>
        <taxon>asterids</taxon>
        <taxon>campanulids</taxon>
        <taxon>Aquifoliales</taxon>
        <taxon>Aquifoliaceae</taxon>
        <taxon>Ilex</taxon>
    </lineage>
</organism>
<comment type="caution">
    <text evidence="1">The sequence shown here is derived from an EMBL/GenBank/DDBJ whole genome shotgun (WGS) entry which is preliminary data.</text>
</comment>
<evidence type="ECO:0000313" key="1">
    <source>
        <dbReference type="EMBL" id="CAK9188198.1"/>
    </source>
</evidence>
<protein>
    <recommendedName>
        <fullName evidence="3">Reverse transcriptase</fullName>
    </recommendedName>
</protein>
<name>A0ABC8V4F8_9AQUA</name>
<reference evidence="1 2" key="1">
    <citation type="submission" date="2024-02" db="EMBL/GenBank/DDBJ databases">
        <authorList>
            <person name="Vignale AGUSTIN F."/>
            <person name="Sosa J E."/>
            <person name="Modenutti C."/>
        </authorList>
    </citation>
    <scope>NUCLEOTIDE SEQUENCE [LARGE SCALE GENOMIC DNA]</scope>
</reference>
<dbReference type="AlphaFoldDB" id="A0ABC8V4F8"/>
<proteinExistence type="predicted"/>
<evidence type="ECO:0000313" key="2">
    <source>
        <dbReference type="Proteomes" id="UP001642360"/>
    </source>
</evidence>
<dbReference type="Proteomes" id="UP001642360">
    <property type="component" value="Unassembled WGS sequence"/>
</dbReference>